<name>A0A1G6Z0A9_NIADE</name>
<dbReference type="EMBL" id="FMZO01000017">
    <property type="protein sequence ID" value="SDD96040.1"/>
    <property type="molecule type" value="Genomic_DNA"/>
</dbReference>
<evidence type="ECO:0000313" key="1">
    <source>
        <dbReference type="EMBL" id="SDD96040.1"/>
    </source>
</evidence>
<gene>
    <name evidence="1" type="ORF">SAMN04487894_1176</name>
</gene>
<accession>A0A1G6Z0A9</accession>
<dbReference type="GO" id="GO:0016301">
    <property type="term" value="F:kinase activity"/>
    <property type="evidence" value="ECO:0007669"/>
    <property type="project" value="UniProtKB-KW"/>
</dbReference>
<evidence type="ECO:0000313" key="2">
    <source>
        <dbReference type="Proteomes" id="UP000198757"/>
    </source>
</evidence>
<dbReference type="AlphaFoldDB" id="A0A1G6Z0A9"/>
<dbReference type="Proteomes" id="UP000198757">
    <property type="component" value="Unassembled WGS sequence"/>
</dbReference>
<organism evidence="1 2">
    <name type="scientific">Niabella drilacis (strain DSM 25811 / CCM 8410 / CCUG 62505 / LMG 26954 / E90)</name>
    <dbReference type="NCBI Taxonomy" id="1285928"/>
    <lineage>
        <taxon>Bacteria</taxon>
        <taxon>Pseudomonadati</taxon>
        <taxon>Bacteroidota</taxon>
        <taxon>Chitinophagia</taxon>
        <taxon>Chitinophagales</taxon>
        <taxon>Chitinophagaceae</taxon>
        <taxon>Niabella</taxon>
    </lineage>
</organism>
<keyword evidence="2" id="KW-1185">Reference proteome</keyword>
<protein>
    <submittedName>
        <fullName evidence="1">Serine/threonine-protein kinase HipA</fullName>
    </submittedName>
</protein>
<reference evidence="2" key="1">
    <citation type="submission" date="2016-10" db="EMBL/GenBank/DDBJ databases">
        <authorList>
            <person name="Varghese N."/>
            <person name="Submissions S."/>
        </authorList>
    </citation>
    <scope>NUCLEOTIDE SEQUENCE [LARGE SCALE GENOMIC DNA]</scope>
    <source>
        <strain evidence="2">DSM 25811 / CCM 8410 / LMG 26954 / E90</strain>
    </source>
</reference>
<keyword evidence="1" id="KW-0808">Transferase</keyword>
<sequence length="41" mass="4837">MVQNKFNIYVYAHWKGMPAPWRIGMLAAHFAEGKKAFSFEY</sequence>
<keyword evidence="1" id="KW-0418">Kinase</keyword>
<proteinExistence type="predicted"/>
<dbReference type="STRING" id="1285928.SAMN04487894_1176"/>